<dbReference type="PANTHER" id="PTHR14191:SF3">
    <property type="entry name" value="NA(+)_H(+) EXCHANGE REGULATORY COFACTOR-LIKE PROTEIN NRFL-1"/>
    <property type="match status" value="1"/>
</dbReference>
<dbReference type="FunFam" id="2.30.42.10:FF:000068">
    <property type="entry name" value="Na(+)/H(+) exchange regulatory cofactor NHE-RF"/>
    <property type="match status" value="1"/>
</dbReference>
<dbReference type="InterPro" id="IPR051067">
    <property type="entry name" value="NHER"/>
</dbReference>
<keyword evidence="7" id="KW-1185">Reference proteome</keyword>
<dbReference type="GO" id="GO:0016324">
    <property type="term" value="C:apical plasma membrane"/>
    <property type="evidence" value="ECO:0007669"/>
    <property type="project" value="TreeGrafter"/>
</dbReference>
<proteinExistence type="predicted"/>
<name>A0A8X8BMZ7_POLSE</name>
<dbReference type="PANTHER" id="PTHR14191">
    <property type="entry name" value="PDZ DOMAIN CONTAINING PROTEIN"/>
    <property type="match status" value="1"/>
</dbReference>
<dbReference type="CDD" id="cd06768">
    <property type="entry name" value="PDZ_NHERF-like"/>
    <property type="match status" value="1"/>
</dbReference>
<organism evidence="6 7">
    <name type="scientific">Polypterus senegalus</name>
    <name type="common">Senegal bichir</name>
    <dbReference type="NCBI Taxonomy" id="55291"/>
    <lineage>
        <taxon>Eukaryota</taxon>
        <taxon>Metazoa</taxon>
        <taxon>Chordata</taxon>
        <taxon>Craniata</taxon>
        <taxon>Vertebrata</taxon>
        <taxon>Euteleostomi</taxon>
        <taxon>Actinopterygii</taxon>
        <taxon>Polypteriformes</taxon>
        <taxon>Polypteridae</taxon>
        <taxon>Polypterus</taxon>
    </lineage>
</organism>
<dbReference type="GO" id="GO:0012505">
    <property type="term" value="C:endomembrane system"/>
    <property type="evidence" value="ECO:0007669"/>
    <property type="project" value="UniProtKB-SubCell"/>
</dbReference>
<dbReference type="GO" id="GO:0043495">
    <property type="term" value="F:protein-membrane adaptor activity"/>
    <property type="evidence" value="ECO:0007669"/>
    <property type="project" value="TreeGrafter"/>
</dbReference>
<comment type="subcellular location">
    <subcellularLocation>
        <location evidence="1">Endomembrane system</location>
        <topology evidence="1">Peripheral membrane protein</topology>
    </subcellularLocation>
</comment>
<dbReference type="InterPro" id="IPR036034">
    <property type="entry name" value="PDZ_sf"/>
</dbReference>
<dbReference type="SMART" id="SM00228">
    <property type="entry name" value="PDZ"/>
    <property type="match status" value="1"/>
</dbReference>
<feature type="non-terminal residue" evidence="6">
    <location>
        <position position="218"/>
    </location>
</feature>
<feature type="compositionally biased region" description="Acidic residues" evidence="4">
    <location>
        <begin position="120"/>
        <end position="132"/>
    </location>
</feature>
<evidence type="ECO:0000256" key="2">
    <source>
        <dbReference type="ARBA" id="ARBA00022737"/>
    </source>
</evidence>
<comment type="caution">
    <text evidence="6">The sequence shown here is derived from an EMBL/GenBank/DDBJ whole genome shotgun (WGS) entry which is preliminary data.</text>
</comment>
<dbReference type="InterPro" id="IPR001478">
    <property type="entry name" value="PDZ"/>
</dbReference>
<dbReference type="SUPFAM" id="SSF50156">
    <property type="entry name" value="PDZ domain-like"/>
    <property type="match status" value="1"/>
</dbReference>
<evidence type="ECO:0000259" key="5">
    <source>
        <dbReference type="PROSITE" id="PS50106"/>
    </source>
</evidence>
<keyword evidence="3" id="KW-0472">Membrane</keyword>
<dbReference type="PROSITE" id="PS50106">
    <property type="entry name" value="PDZ"/>
    <property type="match status" value="1"/>
</dbReference>
<evidence type="ECO:0000256" key="1">
    <source>
        <dbReference type="ARBA" id="ARBA00004184"/>
    </source>
</evidence>
<evidence type="ECO:0000256" key="4">
    <source>
        <dbReference type="SAM" id="MobiDB-lite"/>
    </source>
</evidence>
<dbReference type="GO" id="GO:0072659">
    <property type="term" value="P:protein localization to plasma membrane"/>
    <property type="evidence" value="ECO:0007669"/>
    <property type="project" value="TreeGrafter"/>
</dbReference>
<feature type="non-terminal residue" evidence="6">
    <location>
        <position position="1"/>
    </location>
</feature>
<gene>
    <name evidence="6" type="primary">Slc9a3r1_0</name>
    <name evidence="6" type="ORF">GTO96_0011680</name>
</gene>
<dbReference type="Proteomes" id="UP000886611">
    <property type="component" value="Unassembled WGS sequence"/>
</dbReference>
<reference evidence="6 7" key="1">
    <citation type="journal article" date="2021" name="Cell">
        <title>Tracing the genetic footprints of vertebrate landing in non-teleost ray-finned fishes.</title>
        <authorList>
            <person name="Bi X."/>
            <person name="Wang K."/>
            <person name="Yang L."/>
            <person name="Pan H."/>
            <person name="Jiang H."/>
            <person name="Wei Q."/>
            <person name="Fang M."/>
            <person name="Yu H."/>
            <person name="Zhu C."/>
            <person name="Cai Y."/>
            <person name="He Y."/>
            <person name="Gan X."/>
            <person name="Zeng H."/>
            <person name="Yu D."/>
            <person name="Zhu Y."/>
            <person name="Jiang H."/>
            <person name="Qiu Q."/>
            <person name="Yang H."/>
            <person name="Zhang Y.E."/>
            <person name="Wang W."/>
            <person name="Zhu M."/>
            <person name="He S."/>
            <person name="Zhang G."/>
        </authorList>
    </citation>
    <scope>NUCLEOTIDE SEQUENCE [LARGE SCALE GENOMIC DNA]</scope>
    <source>
        <strain evidence="6">Bchr_013</strain>
    </source>
</reference>
<dbReference type="EMBL" id="JAATIS010004753">
    <property type="protein sequence ID" value="KAG2460649.1"/>
    <property type="molecule type" value="Genomic_DNA"/>
</dbReference>
<protein>
    <submittedName>
        <fullName evidence="6">NHRF1 protein</fullName>
    </submittedName>
</protein>
<keyword evidence="2" id="KW-0677">Repeat</keyword>
<sequence>MANSADPTRPRVCCLQKGADGYGFHLHGEKNKTGQFIRLVEPDSPAELAGLRAGDRLVSVNGENVESDSHQQVVARIRAQAVELQLLVVDRDTDELLKKRGLKCLEEYAVSGIPEPDRLADDDDQAEEDEGDPAVVRKNGEEAPEAESPTSSGTDKVGGRASELFVCLWGAHLPAASFAYGHVGIARSATPNTCGYRCTPAEEWEGHTRPPLFRNGGP</sequence>
<feature type="region of interest" description="Disordered" evidence="4">
    <location>
        <begin position="114"/>
        <end position="158"/>
    </location>
</feature>
<accession>A0A8X8BMZ7</accession>
<evidence type="ECO:0000256" key="3">
    <source>
        <dbReference type="ARBA" id="ARBA00023136"/>
    </source>
</evidence>
<feature type="domain" description="PDZ" evidence="5">
    <location>
        <begin position="12"/>
        <end position="92"/>
    </location>
</feature>
<evidence type="ECO:0000313" key="7">
    <source>
        <dbReference type="Proteomes" id="UP000886611"/>
    </source>
</evidence>
<dbReference type="Pfam" id="PF00595">
    <property type="entry name" value="PDZ"/>
    <property type="match status" value="1"/>
</dbReference>
<evidence type="ECO:0000313" key="6">
    <source>
        <dbReference type="EMBL" id="KAG2460649.1"/>
    </source>
</evidence>
<dbReference type="AlphaFoldDB" id="A0A8X8BMZ7"/>
<dbReference type="Gene3D" id="2.30.42.10">
    <property type="match status" value="1"/>
</dbReference>